<dbReference type="EMBL" id="CP061038">
    <property type="protein sequence ID" value="QNQ08163.1"/>
    <property type="molecule type" value="Genomic_DNA"/>
</dbReference>
<evidence type="ECO:0000313" key="2">
    <source>
        <dbReference type="EMBL" id="QNQ08163.1"/>
    </source>
</evidence>
<organism evidence="2 3">
    <name type="scientific">Sphingomonas alpina</name>
    <dbReference type="NCBI Taxonomy" id="653931"/>
    <lineage>
        <taxon>Bacteria</taxon>
        <taxon>Pseudomonadati</taxon>
        <taxon>Pseudomonadota</taxon>
        <taxon>Alphaproteobacteria</taxon>
        <taxon>Sphingomonadales</taxon>
        <taxon>Sphingomonadaceae</taxon>
        <taxon>Sphingomonas</taxon>
    </lineage>
</organism>
<evidence type="ECO:0000259" key="1">
    <source>
        <dbReference type="Pfam" id="PF05076"/>
    </source>
</evidence>
<dbReference type="PANTHER" id="PTHR10928">
    <property type="entry name" value="SUPPRESSOR OF FUSED"/>
    <property type="match status" value="1"/>
</dbReference>
<dbReference type="InterPro" id="IPR037181">
    <property type="entry name" value="SUFU_N"/>
</dbReference>
<dbReference type="PANTHER" id="PTHR10928:SF2">
    <property type="entry name" value="SUPPRESSOR OF FUSED HOMOLOG"/>
    <property type="match status" value="1"/>
</dbReference>
<dbReference type="KEGG" id="spap:H3Z74_15490"/>
<dbReference type="SUPFAM" id="SSF103359">
    <property type="entry name" value="Suppressor of Fused, N-terminal domain"/>
    <property type="match status" value="1"/>
</dbReference>
<sequence length="357" mass="39544">MATPDDPQDDATPGWDAITAAFEPLYPGQEPRHVGPVIPWQFNGNDPLDGISAWQRLEPVPHWHFVSYGLSELYDKASDNPALSGYGFELTFRLACDPDEVDPPAWAFSLFQNLARYVFQSGNVFEDGHWMNLNGPIALGSDTLIGSLAFVLDPEVPQIDTPHGRVAFIQLVGLTVDEEAAGKRWDARKMLDTLLPHMPLWITDISRASLLDRDDIRAALDAGSARDGSSTAMLFNEALGWTQRSRLLRTDLTTITIGANHVENILTLLRLRLPFGNELRLIGPEKYIMIEPGEANGLVPEKEQLRVTLTRATVDALATTLRPRAGIYTVPGLDTVRWDIRQTQIKDAEGKVVETIG</sequence>
<feature type="domain" description="Suppressor of fused-like" evidence="1">
    <location>
        <begin position="44"/>
        <end position="207"/>
    </location>
</feature>
<dbReference type="InterPro" id="IPR017429">
    <property type="entry name" value="Suppressor_of_fused_bac"/>
</dbReference>
<dbReference type="InterPro" id="IPR007768">
    <property type="entry name" value="Suppressor_of_fused"/>
</dbReference>
<proteinExistence type="predicted"/>
<accession>A0A7H0LER0</accession>
<dbReference type="GO" id="GO:0005737">
    <property type="term" value="C:cytoplasm"/>
    <property type="evidence" value="ECO:0007669"/>
    <property type="project" value="TreeGrafter"/>
</dbReference>
<dbReference type="AlphaFoldDB" id="A0A7H0LER0"/>
<keyword evidence="3" id="KW-1185">Reference proteome</keyword>
<dbReference type="Proteomes" id="UP000516148">
    <property type="component" value="Chromosome"/>
</dbReference>
<reference evidence="2 3" key="1">
    <citation type="submission" date="2020-09" db="EMBL/GenBank/DDBJ databases">
        <title>Sphingomonas sp., a new species isolated from pork steak.</title>
        <authorList>
            <person name="Heidler von Heilborn D."/>
        </authorList>
    </citation>
    <scope>NUCLEOTIDE SEQUENCE [LARGE SCALE GENOMIC DNA]</scope>
    <source>
        <strain evidence="3">S8-3T</strain>
    </source>
</reference>
<evidence type="ECO:0000313" key="3">
    <source>
        <dbReference type="Proteomes" id="UP000516148"/>
    </source>
</evidence>
<dbReference type="PIRSF" id="PIRSF038192">
    <property type="entry name" value="Txn_reg_BtrU_prd"/>
    <property type="match status" value="1"/>
</dbReference>
<name>A0A7H0LER0_9SPHN</name>
<dbReference type="InterPro" id="IPR020941">
    <property type="entry name" value="SUFU-like_domain"/>
</dbReference>
<gene>
    <name evidence="2" type="ORF">H3Z74_15490</name>
</gene>
<protein>
    <submittedName>
        <fullName evidence="2">Suppressor of fused domain protein</fullName>
    </submittedName>
</protein>
<dbReference type="Pfam" id="PF05076">
    <property type="entry name" value="SUFU"/>
    <property type="match status" value="1"/>
</dbReference>
<dbReference type="RefSeq" id="WP_187760492.1">
    <property type="nucleotide sequence ID" value="NZ_CP061038.1"/>
</dbReference>